<evidence type="ECO:0000313" key="2">
    <source>
        <dbReference type="Proteomes" id="UP000886891"/>
    </source>
</evidence>
<gene>
    <name evidence="1" type="ORF">IAB14_05195</name>
</gene>
<protein>
    <submittedName>
        <fullName evidence="1">Uncharacterized protein</fullName>
    </submittedName>
</protein>
<sequence length="177" mass="19947">MKLKDAILRSVYLLGMEEEVDLAVDGLKRNRLIDCGNSVYAEIAGQYVHLKTVEPIEFSDGRAYYTDFGFPVREILSVKDNRGEVPFEMTPTYVAAKTAGTVEVRYVYHPLPAGLEDDLLLPPQYTEHIVAQGIAAEYCYRTGLVDEAIFYQARFESAVTNIARRIRPANLPARKLL</sequence>
<organism evidence="1 2">
    <name type="scientific">Candidatus Stercoripulliclostridium merdipullorum</name>
    <dbReference type="NCBI Taxonomy" id="2840952"/>
    <lineage>
        <taxon>Bacteria</taxon>
        <taxon>Bacillati</taxon>
        <taxon>Bacillota</taxon>
        <taxon>Clostridia</taxon>
        <taxon>Eubacteriales</taxon>
        <taxon>Candidatus Stercoripulliclostridium</taxon>
    </lineage>
</organism>
<name>A0A9D1SXM4_9FIRM</name>
<accession>A0A9D1SXM4</accession>
<reference evidence="1" key="1">
    <citation type="submission" date="2020-10" db="EMBL/GenBank/DDBJ databases">
        <authorList>
            <person name="Gilroy R."/>
        </authorList>
    </citation>
    <scope>NUCLEOTIDE SEQUENCE</scope>
    <source>
        <strain evidence="1">23406</strain>
    </source>
</reference>
<dbReference type="EMBL" id="DVOH01000038">
    <property type="protein sequence ID" value="HIV00490.1"/>
    <property type="molecule type" value="Genomic_DNA"/>
</dbReference>
<dbReference type="AlphaFoldDB" id="A0A9D1SXM4"/>
<reference evidence="1" key="2">
    <citation type="journal article" date="2021" name="PeerJ">
        <title>Extensive microbial diversity within the chicken gut microbiome revealed by metagenomics and culture.</title>
        <authorList>
            <person name="Gilroy R."/>
            <person name="Ravi A."/>
            <person name="Getino M."/>
            <person name="Pursley I."/>
            <person name="Horton D.L."/>
            <person name="Alikhan N.F."/>
            <person name="Baker D."/>
            <person name="Gharbi K."/>
            <person name="Hall N."/>
            <person name="Watson M."/>
            <person name="Adriaenssens E.M."/>
            <person name="Foster-Nyarko E."/>
            <person name="Jarju S."/>
            <person name="Secka A."/>
            <person name="Antonio M."/>
            <person name="Oren A."/>
            <person name="Chaudhuri R.R."/>
            <person name="La Ragione R."/>
            <person name="Hildebrand F."/>
            <person name="Pallen M.J."/>
        </authorList>
    </citation>
    <scope>NUCLEOTIDE SEQUENCE</scope>
    <source>
        <strain evidence="1">23406</strain>
    </source>
</reference>
<evidence type="ECO:0000313" key="1">
    <source>
        <dbReference type="EMBL" id="HIV00490.1"/>
    </source>
</evidence>
<proteinExistence type="predicted"/>
<comment type="caution">
    <text evidence="1">The sequence shown here is derived from an EMBL/GenBank/DDBJ whole genome shotgun (WGS) entry which is preliminary data.</text>
</comment>
<dbReference type="Proteomes" id="UP000886891">
    <property type="component" value="Unassembled WGS sequence"/>
</dbReference>